<gene>
    <name evidence="2" type="ORF">C7379_10774</name>
</gene>
<evidence type="ECO:0000313" key="3">
    <source>
        <dbReference type="Proteomes" id="UP000245870"/>
    </source>
</evidence>
<dbReference type="Proteomes" id="UP000245870">
    <property type="component" value="Unassembled WGS sequence"/>
</dbReference>
<proteinExistence type="predicted"/>
<evidence type="ECO:0000256" key="1">
    <source>
        <dbReference type="SAM" id="SignalP"/>
    </source>
</evidence>
<evidence type="ECO:0000313" key="2">
    <source>
        <dbReference type="EMBL" id="PVX55095.1"/>
    </source>
</evidence>
<keyword evidence="3" id="KW-1185">Reference proteome</keyword>
<accession>A0A2U0UBQ5</accession>
<comment type="caution">
    <text evidence="2">The sequence shown here is derived from an EMBL/GenBank/DDBJ whole genome shotgun (WGS) entry which is preliminary data.</text>
</comment>
<name>A0A2U0UBQ5_9BACT</name>
<keyword evidence="1" id="KW-0732">Signal</keyword>
<dbReference type="AlphaFoldDB" id="A0A2U0UBQ5"/>
<reference evidence="2 3" key="1">
    <citation type="submission" date="2018-05" db="EMBL/GenBank/DDBJ databases">
        <title>Genomic Encyclopedia of Type Strains, Phase IV (KMG-IV): sequencing the most valuable type-strain genomes for metagenomic binning, comparative biology and taxonomic classification.</title>
        <authorList>
            <person name="Goeker M."/>
        </authorList>
    </citation>
    <scope>NUCLEOTIDE SEQUENCE [LARGE SCALE GENOMIC DNA]</scope>
    <source>
        <strain evidence="2 3">DSM 100333</strain>
    </source>
</reference>
<dbReference type="RefSeq" id="WP_165815028.1">
    <property type="nucleotide sequence ID" value="NZ_CALDWB010000020.1"/>
</dbReference>
<organism evidence="2 3">
    <name type="scientific">Hallella colorans</name>
    <dbReference type="NCBI Taxonomy" id="1703337"/>
    <lineage>
        <taxon>Bacteria</taxon>
        <taxon>Pseudomonadati</taxon>
        <taxon>Bacteroidota</taxon>
        <taxon>Bacteroidia</taxon>
        <taxon>Bacteroidales</taxon>
        <taxon>Prevotellaceae</taxon>
        <taxon>Hallella</taxon>
    </lineage>
</organism>
<feature type="chain" id="PRO_5015531612" evidence="1">
    <location>
        <begin position="21"/>
        <end position="141"/>
    </location>
</feature>
<sequence>MKIKRLLLCLVMVSCTIALSAANKRKTIYMFGFATSFNDSTVYFTEVQQVDSAYIDSKTKFLYSRNSYSYQLRDYLEQTGFPNATCVTSFAFTRKEAEKKYLTLRKRYLEGAKFNIKYLKLSDFKYSAIAPTEQYTNENGR</sequence>
<protein>
    <submittedName>
        <fullName evidence="2">Uncharacterized protein</fullName>
    </submittedName>
</protein>
<feature type="signal peptide" evidence="1">
    <location>
        <begin position="1"/>
        <end position="20"/>
    </location>
</feature>
<dbReference type="EMBL" id="QENY01000007">
    <property type="protein sequence ID" value="PVX55095.1"/>
    <property type="molecule type" value="Genomic_DNA"/>
</dbReference>